<proteinExistence type="predicted"/>
<name>A0A085VAU8_PSESX</name>
<evidence type="ECO:0000313" key="2">
    <source>
        <dbReference type="Proteomes" id="UP000028643"/>
    </source>
</evidence>
<dbReference type="PATRIC" id="fig|317.174.peg.1849"/>
<sequence>MSDKIHNINGRLNSSASEHYYGFTSLRGQDVLLHSTSRQHIKVERHVDGAWTLISGRNTLKGLEPGEEIILRVTHNQSTPSGSGEYSLVFGSYPVLKEFKFHDEEAVLRIPYGYAYPEWLPTQAYKQARIEVQFTDTSGAALEGAIAAFGVSFDDGYRESINTALFSNSEGKASQLVEFGRCEGGAQARDFVEYSRGYNNTWRSYYRTGSYVVMNYLVDVVANPEGYNLAHICRQQLVSSRPS</sequence>
<organism evidence="1 2">
    <name type="scientific">Pseudomonas syringae</name>
    <dbReference type="NCBI Taxonomy" id="317"/>
    <lineage>
        <taxon>Bacteria</taxon>
        <taxon>Pseudomonadati</taxon>
        <taxon>Pseudomonadota</taxon>
        <taxon>Gammaproteobacteria</taxon>
        <taxon>Pseudomonadales</taxon>
        <taxon>Pseudomonadaceae</taxon>
        <taxon>Pseudomonas</taxon>
    </lineage>
</organism>
<reference evidence="1 2" key="1">
    <citation type="submission" date="2014-07" db="EMBL/GenBank/DDBJ databases">
        <title>Draft Genome Sequences of Environmental Pseudomonas syringae strains.</title>
        <authorList>
            <person name="Baltrus D.A."/>
            <person name="Berge O."/>
            <person name="Morris C."/>
        </authorList>
    </citation>
    <scope>NUCLEOTIDE SEQUENCE [LARGE SCALE GENOMIC DNA]</scope>
    <source>
        <strain evidence="1 2">CEB003</strain>
    </source>
</reference>
<accession>A0A085VAU8</accession>
<dbReference type="Proteomes" id="UP000028643">
    <property type="component" value="Unassembled WGS sequence"/>
</dbReference>
<comment type="caution">
    <text evidence="1">The sequence shown here is derived from an EMBL/GenBank/DDBJ whole genome shotgun (WGS) entry which is preliminary data.</text>
</comment>
<dbReference type="AlphaFoldDB" id="A0A085VAU8"/>
<gene>
    <name evidence="1" type="ORF">IV02_09040</name>
</gene>
<evidence type="ECO:0000313" key="1">
    <source>
        <dbReference type="EMBL" id="KFE52561.1"/>
    </source>
</evidence>
<dbReference type="EMBL" id="JPQT01000097">
    <property type="protein sequence ID" value="KFE52561.1"/>
    <property type="molecule type" value="Genomic_DNA"/>
</dbReference>
<protein>
    <submittedName>
        <fullName evidence="1">Uncharacterized protein</fullName>
    </submittedName>
</protein>